<feature type="compositionally biased region" description="Low complexity" evidence="7">
    <location>
        <begin position="1205"/>
        <end position="1216"/>
    </location>
</feature>
<protein>
    <submittedName>
        <fullName evidence="11">Uncharacterized protein</fullName>
    </submittedName>
</protein>
<feature type="signal peptide" evidence="8">
    <location>
        <begin position="1"/>
        <end position="25"/>
    </location>
</feature>
<dbReference type="EMBL" id="CDMZ01004988">
    <property type="protein sequence ID" value="CEM51588.1"/>
    <property type="molecule type" value="Genomic_DNA"/>
</dbReference>
<feature type="region of interest" description="Disordered" evidence="7">
    <location>
        <begin position="1765"/>
        <end position="1840"/>
    </location>
</feature>
<feature type="compositionally biased region" description="Gly residues" evidence="7">
    <location>
        <begin position="1815"/>
        <end position="1826"/>
    </location>
</feature>
<keyword evidence="3" id="KW-0479">Metal-binding</keyword>
<feature type="domain" description="Peptidase M16 N-terminal" evidence="9">
    <location>
        <begin position="128"/>
        <end position="254"/>
    </location>
</feature>
<evidence type="ECO:0000256" key="8">
    <source>
        <dbReference type="SAM" id="SignalP"/>
    </source>
</evidence>
<feature type="region of interest" description="Disordered" evidence="7">
    <location>
        <begin position="351"/>
        <end position="486"/>
    </location>
</feature>
<feature type="compositionally biased region" description="Polar residues" evidence="7">
    <location>
        <begin position="1337"/>
        <end position="1350"/>
    </location>
</feature>
<dbReference type="VEuPathDB" id="CryptoDB:Cvel_10715"/>
<dbReference type="GO" id="GO:0046872">
    <property type="term" value="F:metal ion binding"/>
    <property type="evidence" value="ECO:0007669"/>
    <property type="project" value="UniProtKB-KW"/>
</dbReference>
<feature type="compositionally biased region" description="Basic and acidic residues" evidence="7">
    <location>
        <begin position="848"/>
        <end position="857"/>
    </location>
</feature>
<keyword evidence="6" id="KW-0482">Metalloprotease</keyword>
<dbReference type="InterPro" id="IPR011249">
    <property type="entry name" value="Metalloenz_LuxS/M16"/>
</dbReference>
<evidence type="ECO:0000256" key="4">
    <source>
        <dbReference type="ARBA" id="ARBA00022801"/>
    </source>
</evidence>
<keyword evidence="8" id="KW-0732">Signal</keyword>
<dbReference type="InterPro" id="IPR050626">
    <property type="entry name" value="Peptidase_M16"/>
</dbReference>
<evidence type="ECO:0000259" key="10">
    <source>
        <dbReference type="Pfam" id="PF22456"/>
    </source>
</evidence>
<feature type="compositionally biased region" description="Basic and acidic residues" evidence="7">
    <location>
        <begin position="1767"/>
        <end position="1788"/>
    </location>
</feature>
<reference evidence="11" key="1">
    <citation type="submission" date="2014-11" db="EMBL/GenBank/DDBJ databases">
        <authorList>
            <person name="Otto D Thomas"/>
            <person name="Naeem Raeece"/>
        </authorList>
    </citation>
    <scope>NUCLEOTIDE SEQUENCE</scope>
</reference>
<evidence type="ECO:0000256" key="6">
    <source>
        <dbReference type="ARBA" id="ARBA00023049"/>
    </source>
</evidence>
<name>A0A0G4I3Z1_9ALVE</name>
<dbReference type="InterPro" id="IPR001431">
    <property type="entry name" value="Pept_M16_Zn_BS"/>
</dbReference>
<feature type="compositionally biased region" description="Low complexity" evidence="7">
    <location>
        <begin position="1115"/>
        <end position="1129"/>
    </location>
</feature>
<feature type="chain" id="PRO_5005192281" evidence="8">
    <location>
        <begin position="26"/>
        <end position="1872"/>
    </location>
</feature>
<dbReference type="GO" id="GO:0005829">
    <property type="term" value="C:cytosol"/>
    <property type="evidence" value="ECO:0007669"/>
    <property type="project" value="TreeGrafter"/>
</dbReference>
<comment type="similarity">
    <text evidence="1">Belongs to the peptidase M16 family.</text>
</comment>
<accession>A0A0G4I3Z1</accession>
<feature type="region of interest" description="Disordered" evidence="7">
    <location>
        <begin position="1199"/>
        <end position="1225"/>
    </location>
</feature>
<dbReference type="Gene3D" id="3.30.830.10">
    <property type="entry name" value="Metalloenzyme, LuxS/M16 peptidase-like"/>
    <property type="match status" value="4"/>
</dbReference>
<feature type="compositionally biased region" description="Polar residues" evidence="7">
    <location>
        <begin position="1789"/>
        <end position="1798"/>
    </location>
</feature>
<evidence type="ECO:0000259" key="9">
    <source>
        <dbReference type="Pfam" id="PF00675"/>
    </source>
</evidence>
<feature type="region of interest" description="Disordered" evidence="7">
    <location>
        <begin position="1238"/>
        <end position="1268"/>
    </location>
</feature>
<feature type="region of interest" description="Disordered" evidence="7">
    <location>
        <begin position="504"/>
        <end position="534"/>
    </location>
</feature>
<dbReference type="GO" id="GO:0005739">
    <property type="term" value="C:mitochondrion"/>
    <property type="evidence" value="ECO:0007669"/>
    <property type="project" value="TreeGrafter"/>
</dbReference>
<feature type="domain" description="Coenzyme PQQ synthesis protein F-like C-terminal lobe" evidence="10">
    <location>
        <begin position="1488"/>
        <end position="1587"/>
    </location>
</feature>
<evidence type="ECO:0000256" key="5">
    <source>
        <dbReference type="ARBA" id="ARBA00022833"/>
    </source>
</evidence>
<dbReference type="Pfam" id="PF00675">
    <property type="entry name" value="Peptidase_M16"/>
    <property type="match status" value="1"/>
</dbReference>
<feature type="region of interest" description="Disordered" evidence="7">
    <location>
        <begin position="1329"/>
        <end position="1350"/>
    </location>
</feature>
<dbReference type="InterPro" id="IPR054734">
    <property type="entry name" value="PqqF-like_C_4"/>
</dbReference>
<sequence length="1872" mass="201540">MVASAFCIFCGLFFLLAFQGPAVEGLQKVEERYAGPFVLDSASNSGFNPSDPPLKTEKKGIEKEEVSLKENGKHKEQNTEEAEKQRATLWSHLDALVGRDGHPSMIRPENDQRKMELFSLPNGVRAVAFEDPKAVQSGFACAVTVGSMSDPPEFPGLSHFLEHMLFLGTERFPGEGDFDGFLSQFGGQNNAFTANERTVFMAALDHKGFPGGVERFASLFEAPLLLENSGEREVNAVNAEHTKNIPSAAWRVSAVLSRELFRDHPLGRFSTGTRETLWEGPRKRGLNTTEALREHWKKNYCAPRLFVATISKTDLEKQKELVRTHFGKVSARPGDCSPHPPSFEPVSSLLFSQQEQKRQTQQKESAALSSNSTISAKGLLEGQADLSSPNGPPVTSPTWASSVFSFLSPPPTSTSSSQQGETGGDPHPCRAVHPSFRSLGVPKKSARKGVERDKHTHERRQKASVRHCPRVGETDPDRAEQQQKQQSLALSLLERVTASFQNSVGGISTASSSPSPSSDDPSSSSSPSKSKAQNNAAMGHLFRTEGLPGHSPSLTLAFPIPPLLPLFSAKPAEFACLILSWQGKDSLETRLRRKGLAHGLDCGTDETSAGGTLQVSVDLTERGSRSVGRVLQMFFGYLGRARALLVEAEKENEGGSEAAKRLFGSLGAMAEVSFQTQDPSWSLDVFDVVANHAENLSLFPEEELLHHDFDWSSWNPEVVSRLLSESLHPSRLVALLYGEREKLQLDFLEEGEETTSTVDTEMQAKQAKAKAAVTDALSEEENGNANTNAESQADADLNEIIEEYALAFRRDPIPASFLHELAELHGGPSASTFSSFTPTQSTLLQHVPTEREKERGTEVTGKVQESRPRQPSLATSAMRVSGTLGEGFRTAAAFLGLPDLSTLSGKRQHPAGPAGSGLRGGSFQTLQEDKRVLPNGLGRCLATETAHRISKEFVLPSELKCVPKKEQLVVLPETAKGQGPEPLLFSDEVRLWWKGQGVAKIPQAHMTVELRGKRKGRSAEEEEAVWADAKGDASEEAAIGEDLLWALDRSLTQSLLEEEGAADLYCGASVSIDTVPGGLQIQFSGFPSHIEPLVSLLSGRLFQLPGGTTQQKEATSTSGLSLTLSSGLSPAHPSGGNIHPDISSSLSTINSSLPTAVSSLPSSLAQFTSPPQTLLLPSAPQPPASTSFLSSLLVQSLGGEAGTPSNSSVPSSSLSASREKGPRPERSLPEILVAAGAATGVGDNGGDSMEHPSAATKAISEEQKTKEDDEELSVLLGLAKEAMISALQDFSSNPVFAFAREAADLLVSTGAFGRRETMRILLEREKVENVQKEEPESASSSVSLEQNGKADSSLLSPSSALSLPALRAFQETVRHSSAFHVEALAVGSVGRGVARSALSSLLEVLRGDGEKAKEMFEEGGLEKRVEILKAAGRVLPQAEERRGRRLRLSQRAEGRLRNPIEGDTSSALVVLWQRKNVPSDEERATLGLLDGMIQTPVFNFLRTDKQLGYIVSGGLKMAWPSVDLSVVVQGAAVPPDEAEEYVGEAMTRVGLMIQKIDDATLENHRASLLFSLREEPKTMGEEISRTWGEIQKRSFCFGKRKRLAHLLEERSLPRLRQDLLEALQLFVGPLDLQSHQILLEGTQKHKEPLSLPVNSTVTHQSDAVSLEETGGQVEAEAGARRLTMKIYGAKVPIPADGRRLNAFIEVPPSLLQSSLQGASLLAVSSSATHKAFRGTTLHPRQGRLDPGLDGGVAVLKGVTRVNAADDAEARARERERARSVYLSEERSFSHTGTHSSRGLETLKEKEKSTVDAGQAGSGSGGNGATGQGESESDSGASLVVRSAEAVTRAALFSHMPAGWDEFPSSVVCESGS</sequence>
<feature type="region of interest" description="Disordered" evidence="7">
    <location>
        <begin position="1107"/>
        <end position="1143"/>
    </location>
</feature>
<dbReference type="GO" id="GO:0004222">
    <property type="term" value="F:metalloendopeptidase activity"/>
    <property type="evidence" value="ECO:0007669"/>
    <property type="project" value="InterPro"/>
</dbReference>
<feature type="region of interest" description="Disordered" evidence="7">
    <location>
        <begin position="66"/>
        <end position="85"/>
    </location>
</feature>
<feature type="compositionally biased region" description="Low complexity" evidence="7">
    <location>
        <begin position="401"/>
        <end position="417"/>
    </location>
</feature>
<dbReference type="PROSITE" id="PS00143">
    <property type="entry name" value="INSULINASE"/>
    <property type="match status" value="1"/>
</dbReference>
<feature type="region of interest" description="Disordered" evidence="7">
    <location>
        <begin position="847"/>
        <end position="874"/>
    </location>
</feature>
<dbReference type="GO" id="GO:0043171">
    <property type="term" value="P:peptide catabolic process"/>
    <property type="evidence" value="ECO:0007669"/>
    <property type="project" value="TreeGrafter"/>
</dbReference>
<feature type="compositionally biased region" description="Low complexity" evidence="7">
    <location>
        <begin position="511"/>
        <end position="531"/>
    </location>
</feature>
<evidence type="ECO:0000256" key="7">
    <source>
        <dbReference type="SAM" id="MobiDB-lite"/>
    </source>
</evidence>
<keyword evidence="4" id="KW-0378">Hydrolase</keyword>
<evidence type="ECO:0000256" key="3">
    <source>
        <dbReference type="ARBA" id="ARBA00022723"/>
    </source>
</evidence>
<dbReference type="Pfam" id="PF22456">
    <property type="entry name" value="PqqF-like_C_4"/>
    <property type="match status" value="1"/>
</dbReference>
<dbReference type="SUPFAM" id="SSF63411">
    <property type="entry name" value="LuxS/MPP-like metallohydrolase"/>
    <property type="match status" value="3"/>
</dbReference>
<dbReference type="GO" id="GO:0051603">
    <property type="term" value="P:proteolysis involved in protein catabolic process"/>
    <property type="evidence" value="ECO:0007669"/>
    <property type="project" value="TreeGrafter"/>
</dbReference>
<feature type="compositionally biased region" description="Basic and acidic residues" evidence="7">
    <location>
        <begin position="470"/>
        <end position="481"/>
    </location>
</feature>
<keyword evidence="2" id="KW-0645">Protease</keyword>
<dbReference type="InterPro" id="IPR011765">
    <property type="entry name" value="Pept_M16_N"/>
</dbReference>
<keyword evidence="5" id="KW-0862">Zinc</keyword>
<feature type="compositionally biased region" description="Basic residues" evidence="7">
    <location>
        <begin position="457"/>
        <end position="469"/>
    </location>
</feature>
<proteinExistence type="inferred from homology"/>
<feature type="compositionally biased region" description="Basic and acidic residues" evidence="7">
    <location>
        <begin position="1800"/>
        <end position="1809"/>
    </location>
</feature>
<evidence type="ECO:0000256" key="1">
    <source>
        <dbReference type="ARBA" id="ARBA00007261"/>
    </source>
</evidence>
<dbReference type="PANTHER" id="PTHR43690">
    <property type="entry name" value="NARDILYSIN"/>
    <property type="match status" value="1"/>
</dbReference>
<evidence type="ECO:0000256" key="2">
    <source>
        <dbReference type="ARBA" id="ARBA00022670"/>
    </source>
</evidence>
<organism evidence="11">
    <name type="scientific">Chromera velia CCMP2878</name>
    <dbReference type="NCBI Taxonomy" id="1169474"/>
    <lineage>
        <taxon>Eukaryota</taxon>
        <taxon>Sar</taxon>
        <taxon>Alveolata</taxon>
        <taxon>Colpodellida</taxon>
        <taxon>Chromeraceae</taxon>
        <taxon>Chromera</taxon>
    </lineage>
</organism>
<dbReference type="PANTHER" id="PTHR43690:SF18">
    <property type="entry name" value="INSULIN-DEGRADING ENZYME-RELATED"/>
    <property type="match status" value="1"/>
</dbReference>
<evidence type="ECO:0000313" key="11">
    <source>
        <dbReference type="EMBL" id="CEM51588.1"/>
    </source>
</evidence>
<gene>
    <name evidence="11" type="ORF">Cvel_10715</name>
</gene>